<feature type="region of interest" description="Disordered" evidence="1">
    <location>
        <begin position="88"/>
        <end position="115"/>
    </location>
</feature>
<name>A0A2N1PSC2_9BACT</name>
<evidence type="ECO:0000256" key="2">
    <source>
        <dbReference type="SAM" id="SignalP"/>
    </source>
</evidence>
<comment type="caution">
    <text evidence="3">The sequence shown here is derived from an EMBL/GenBank/DDBJ whole genome shotgun (WGS) entry which is preliminary data.</text>
</comment>
<feature type="chain" id="PRO_5014871251" description="DUF5667 domain-containing protein" evidence="2">
    <location>
        <begin position="20"/>
        <end position="283"/>
    </location>
</feature>
<protein>
    <recommendedName>
        <fullName evidence="5">DUF5667 domain-containing protein</fullName>
    </recommendedName>
</protein>
<keyword evidence="2" id="KW-0732">Signal</keyword>
<accession>A0A2N1PSC2</accession>
<gene>
    <name evidence="3" type="ORF">CVV64_05525</name>
</gene>
<feature type="signal peptide" evidence="2">
    <location>
        <begin position="1"/>
        <end position="19"/>
    </location>
</feature>
<feature type="compositionally biased region" description="Basic and acidic residues" evidence="1">
    <location>
        <begin position="97"/>
        <end position="112"/>
    </location>
</feature>
<feature type="compositionally biased region" description="Basic residues" evidence="1">
    <location>
        <begin position="248"/>
        <end position="261"/>
    </location>
</feature>
<evidence type="ECO:0000256" key="1">
    <source>
        <dbReference type="SAM" id="MobiDB-lite"/>
    </source>
</evidence>
<dbReference type="Proteomes" id="UP000233256">
    <property type="component" value="Unassembled WGS sequence"/>
</dbReference>
<dbReference type="EMBL" id="PGXC01000003">
    <property type="protein sequence ID" value="PKK91230.1"/>
    <property type="molecule type" value="Genomic_DNA"/>
</dbReference>
<evidence type="ECO:0000313" key="4">
    <source>
        <dbReference type="Proteomes" id="UP000233256"/>
    </source>
</evidence>
<reference evidence="3 4" key="1">
    <citation type="journal article" date="2017" name="ISME J.">
        <title>Potential for microbial H2 and metal transformations associated with novel bacteria and archaea in deep terrestrial subsurface sediments.</title>
        <authorList>
            <person name="Hernsdorf A.W."/>
            <person name="Amano Y."/>
            <person name="Miyakawa K."/>
            <person name="Ise K."/>
            <person name="Suzuki Y."/>
            <person name="Anantharaman K."/>
            <person name="Probst A."/>
            <person name="Burstein D."/>
            <person name="Thomas B.C."/>
            <person name="Banfield J.F."/>
        </authorList>
    </citation>
    <scope>NUCLEOTIDE SEQUENCE [LARGE SCALE GENOMIC DNA]</scope>
    <source>
        <strain evidence="3">HGW-Wallbacteria-1</strain>
    </source>
</reference>
<evidence type="ECO:0008006" key="5">
    <source>
        <dbReference type="Google" id="ProtNLM"/>
    </source>
</evidence>
<organism evidence="3 4">
    <name type="scientific">Candidatus Wallbacteria bacterium HGW-Wallbacteria-1</name>
    <dbReference type="NCBI Taxonomy" id="2013854"/>
    <lineage>
        <taxon>Bacteria</taxon>
        <taxon>Candidatus Walliibacteriota</taxon>
    </lineage>
</organism>
<feature type="region of interest" description="Disordered" evidence="1">
    <location>
        <begin position="241"/>
        <end position="283"/>
    </location>
</feature>
<proteinExistence type="predicted"/>
<evidence type="ECO:0000313" key="3">
    <source>
        <dbReference type="EMBL" id="PKK91230.1"/>
    </source>
</evidence>
<dbReference type="AlphaFoldDB" id="A0A2N1PSC2"/>
<sequence>MNRLAIPVFIVMSALFVLPGSPAFCHFCSNTDGLFPVNEIIMTSRSITETVSSSNHLAATDSGLPVNSRILHTALKRDNDKPVIRHKTVHRKSTGKSAEKRKIKTERIKSKSSETTPDTMVYRQIHRRIMELTDRIIKHNLKEENSQKTLQSMMEGIQREAAMAAAYMLASNGKTGKAAKILKKIYTPRGKHIEIAKLRRKAEDLIFEQYELMARKAALTYRIKGIRKVLQMVLKEIDSLSETDKQPRKNPQHIRPFKNRPKPPVPPARRKMRNPFPNSDEDL</sequence>